<name>A0A5C3QNK7_9AGAR</name>
<keyword evidence="3" id="KW-1185">Reference proteome</keyword>
<evidence type="ECO:0000259" key="1">
    <source>
        <dbReference type="PROSITE" id="PS50097"/>
    </source>
</evidence>
<accession>A0A5C3QNK7</accession>
<organism evidence="2 3">
    <name type="scientific">Pterulicium gracile</name>
    <dbReference type="NCBI Taxonomy" id="1884261"/>
    <lineage>
        <taxon>Eukaryota</taxon>
        <taxon>Fungi</taxon>
        <taxon>Dikarya</taxon>
        <taxon>Basidiomycota</taxon>
        <taxon>Agaricomycotina</taxon>
        <taxon>Agaricomycetes</taxon>
        <taxon>Agaricomycetidae</taxon>
        <taxon>Agaricales</taxon>
        <taxon>Pleurotineae</taxon>
        <taxon>Pterulaceae</taxon>
        <taxon>Pterulicium</taxon>
    </lineage>
</organism>
<dbReference type="Proteomes" id="UP000305067">
    <property type="component" value="Unassembled WGS sequence"/>
</dbReference>
<dbReference type="AlphaFoldDB" id="A0A5C3QNK7"/>
<dbReference type="Gene3D" id="3.30.710.10">
    <property type="entry name" value="Potassium Channel Kv1.1, Chain A"/>
    <property type="match status" value="1"/>
</dbReference>
<evidence type="ECO:0000313" key="3">
    <source>
        <dbReference type="Proteomes" id="UP000305067"/>
    </source>
</evidence>
<proteinExistence type="predicted"/>
<dbReference type="InterPro" id="IPR000210">
    <property type="entry name" value="BTB/POZ_dom"/>
</dbReference>
<dbReference type="OrthoDB" id="3238373at2759"/>
<sequence>MSANPSPLTTMSSLLLPELPAVRDSQHYISDANTVLLVDRTLFRVHRSMLTKDNSSFEEMFSLDEVHGKFDQPLDGQDDDNPIHLQGDTADEIRALLWSLYALPAELHQFSTPTDPDFDILRFIQLARIAHKYQFRSTERWALQVLVAYTKRIELQNTAHLEQLTEVAALCACQELLNDAVARWKVLLHQGRDVAIAIRLGERLGLKKLTGLAYNKMMIIGRSTWDADTALTRSQKIRLLSGYYTLSHLCDLLPSRPPTFAHDSSCVVTHCCVNTWSNLWELLTTDQEGGFSEQVTKHQPGDLLGRVIMAESILKALVEYDIPRNGIMDGMHEMCAELALKAVQKKVRDVQKQLAECFVDVE</sequence>
<gene>
    <name evidence="2" type="ORF">BDV98DRAFT_649452</name>
</gene>
<reference evidence="2 3" key="1">
    <citation type="journal article" date="2019" name="Nat. Ecol. Evol.">
        <title>Megaphylogeny resolves global patterns of mushroom evolution.</title>
        <authorList>
            <person name="Varga T."/>
            <person name="Krizsan K."/>
            <person name="Foldi C."/>
            <person name="Dima B."/>
            <person name="Sanchez-Garcia M."/>
            <person name="Sanchez-Ramirez S."/>
            <person name="Szollosi G.J."/>
            <person name="Szarkandi J.G."/>
            <person name="Papp V."/>
            <person name="Albert L."/>
            <person name="Andreopoulos W."/>
            <person name="Angelini C."/>
            <person name="Antonin V."/>
            <person name="Barry K.W."/>
            <person name="Bougher N.L."/>
            <person name="Buchanan P."/>
            <person name="Buyck B."/>
            <person name="Bense V."/>
            <person name="Catcheside P."/>
            <person name="Chovatia M."/>
            <person name="Cooper J."/>
            <person name="Damon W."/>
            <person name="Desjardin D."/>
            <person name="Finy P."/>
            <person name="Geml J."/>
            <person name="Haridas S."/>
            <person name="Hughes K."/>
            <person name="Justo A."/>
            <person name="Karasinski D."/>
            <person name="Kautmanova I."/>
            <person name="Kiss B."/>
            <person name="Kocsube S."/>
            <person name="Kotiranta H."/>
            <person name="LaButti K.M."/>
            <person name="Lechner B.E."/>
            <person name="Liimatainen K."/>
            <person name="Lipzen A."/>
            <person name="Lukacs Z."/>
            <person name="Mihaltcheva S."/>
            <person name="Morgado L.N."/>
            <person name="Niskanen T."/>
            <person name="Noordeloos M.E."/>
            <person name="Ohm R.A."/>
            <person name="Ortiz-Santana B."/>
            <person name="Ovrebo C."/>
            <person name="Racz N."/>
            <person name="Riley R."/>
            <person name="Savchenko A."/>
            <person name="Shiryaev A."/>
            <person name="Soop K."/>
            <person name="Spirin V."/>
            <person name="Szebenyi C."/>
            <person name="Tomsovsky M."/>
            <person name="Tulloss R.E."/>
            <person name="Uehling J."/>
            <person name="Grigoriev I.V."/>
            <person name="Vagvolgyi C."/>
            <person name="Papp T."/>
            <person name="Martin F.M."/>
            <person name="Miettinen O."/>
            <person name="Hibbett D.S."/>
            <person name="Nagy L.G."/>
        </authorList>
    </citation>
    <scope>NUCLEOTIDE SEQUENCE [LARGE SCALE GENOMIC DNA]</scope>
    <source>
        <strain evidence="2 3">CBS 309.79</strain>
    </source>
</reference>
<dbReference type="PROSITE" id="PS50097">
    <property type="entry name" value="BTB"/>
    <property type="match status" value="1"/>
</dbReference>
<evidence type="ECO:0000313" key="2">
    <source>
        <dbReference type="EMBL" id="TFL02400.1"/>
    </source>
</evidence>
<protein>
    <recommendedName>
        <fullName evidence="1">BTB domain-containing protein</fullName>
    </recommendedName>
</protein>
<feature type="domain" description="BTB" evidence="1">
    <location>
        <begin position="32"/>
        <end position="109"/>
    </location>
</feature>
<dbReference type="InterPro" id="IPR011333">
    <property type="entry name" value="SKP1/BTB/POZ_sf"/>
</dbReference>
<dbReference type="EMBL" id="ML178822">
    <property type="protein sequence ID" value="TFL02400.1"/>
    <property type="molecule type" value="Genomic_DNA"/>
</dbReference>